<reference evidence="2 3" key="1">
    <citation type="submission" date="2020-09" db="EMBL/GenBank/DDBJ databases">
        <title>Novel species of Mucilaginibacter isolated from a glacier on the Tibetan Plateau.</title>
        <authorList>
            <person name="Liu Q."/>
            <person name="Xin Y.-H."/>
        </authorList>
    </citation>
    <scope>NUCLEOTIDE SEQUENCE [LARGE SCALE GENOMIC DNA]</scope>
    <source>
        <strain evidence="2 3">ZT4R22</strain>
    </source>
</reference>
<dbReference type="RefSeq" id="WP_191188691.1">
    <property type="nucleotide sequence ID" value="NZ_JACWMY010000004.1"/>
</dbReference>
<feature type="region of interest" description="Disordered" evidence="1">
    <location>
        <begin position="360"/>
        <end position="405"/>
    </location>
</feature>
<proteinExistence type="predicted"/>
<evidence type="ECO:0000313" key="2">
    <source>
        <dbReference type="EMBL" id="MBD1364026.1"/>
    </source>
</evidence>
<dbReference type="Proteomes" id="UP000606600">
    <property type="component" value="Unassembled WGS sequence"/>
</dbReference>
<feature type="compositionally biased region" description="Basic and acidic residues" evidence="1">
    <location>
        <begin position="391"/>
        <end position="405"/>
    </location>
</feature>
<comment type="caution">
    <text evidence="2">The sequence shown here is derived from an EMBL/GenBank/DDBJ whole genome shotgun (WGS) entry which is preliminary data.</text>
</comment>
<protein>
    <submittedName>
        <fullName evidence="2">Cell division protein FtsQ</fullName>
    </submittedName>
</protein>
<organism evidence="2 3">
    <name type="scientific">Mucilaginibacter pankratovii</name>
    <dbReference type="NCBI Taxonomy" id="2772110"/>
    <lineage>
        <taxon>Bacteria</taxon>
        <taxon>Pseudomonadati</taxon>
        <taxon>Bacteroidota</taxon>
        <taxon>Sphingobacteriia</taxon>
        <taxon>Sphingobacteriales</taxon>
        <taxon>Sphingobacteriaceae</taxon>
        <taxon>Mucilaginibacter</taxon>
    </lineage>
</organism>
<evidence type="ECO:0000313" key="3">
    <source>
        <dbReference type="Proteomes" id="UP000606600"/>
    </source>
</evidence>
<keyword evidence="2" id="KW-0132">Cell division</keyword>
<sequence length="405" mass="45284">MFKKRIWKPLLIGLGWTFSLAGLVVLMSFISVKKSEVVCSAIKVYIPGSHYFIDRQEVDHILQMDSHTLIGRRIENIDLHDLETKLKSNPFIESAKVYADMDGVIQVEVSQRQPILRVMNRFDQDFYVDQHGLKMPLSQNFTARVIAANGFIDELFANKVDSLHTALAKDLFKTADFIRNDSLWDAQIAQIYINKDHEIELIPRVGNQRILLGTADSLELRFGNLKAFYKKALPMVGWDAYKVINIKYNNQVIGVKNQSLVDSLNAAKEKAKRASEDSARAVRINVVKSEPVVAEPIVNEVDNPADEKPAENKPVENKPLAIKPAEHKTVETKPVVHKTIVPKPVAHKPPAAEDVIASYVASKKPAHKPAAKKADKPAENKPAAAKPVVKKAAEKKTDKKTSIKK</sequence>
<keyword evidence="3" id="KW-1185">Reference proteome</keyword>
<gene>
    <name evidence="2" type="ORF">IDJ77_09415</name>
</gene>
<accession>A0ABR7WPA3</accession>
<keyword evidence="2" id="KW-0131">Cell cycle</keyword>
<dbReference type="GO" id="GO:0051301">
    <property type="term" value="P:cell division"/>
    <property type="evidence" value="ECO:0007669"/>
    <property type="project" value="UniProtKB-KW"/>
</dbReference>
<dbReference type="EMBL" id="JACWMY010000004">
    <property type="protein sequence ID" value="MBD1364026.1"/>
    <property type="molecule type" value="Genomic_DNA"/>
</dbReference>
<name>A0ABR7WPA3_9SPHI</name>
<evidence type="ECO:0000256" key="1">
    <source>
        <dbReference type="SAM" id="MobiDB-lite"/>
    </source>
</evidence>